<sequence length="71" mass="8430">YEKIWTVDRKYNTQTGAFGDCHHPVDEEGSWYQQHRHQAGLCQMSHSEETCNLVKTNKIIFWEPNSYNMNP</sequence>
<accession>A0A7T8HFL3</accession>
<reference evidence="2" key="1">
    <citation type="submission" date="2021-01" db="EMBL/GenBank/DDBJ databases">
        <title>Caligus Genome Assembly.</title>
        <authorList>
            <person name="Gallardo-Escarate C."/>
        </authorList>
    </citation>
    <scope>NUCLEOTIDE SEQUENCE [LARGE SCALE GENOMIC DNA]</scope>
</reference>
<proteinExistence type="predicted"/>
<gene>
    <name evidence="1" type="ORF">FKW44_009743</name>
</gene>
<protein>
    <submittedName>
        <fullName evidence="1">Uncharacterized protein</fullName>
    </submittedName>
</protein>
<evidence type="ECO:0000313" key="2">
    <source>
        <dbReference type="Proteomes" id="UP000595437"/>
    </source>
</evidence>
<dbReference type="EMBL" id="CP045895">
    <property type="protein sequence ID" value="QQP49183.1"/>
    <property type="molecule type" value="Genomic_DNA"/>
</dbReference>
<keyword evidence="2" id="KW-1185">Reference proteome</keyword>
<dbReference type="AlphaFoldDB" id="A0A7T8HFL3"/>
<organism evidence="1 2">
    <name type="scientific">Caligus rogercresseyi</name>
    <name type="common">Sea louse</name>
    <dbReference type="NCBI Taxonomy" id="217165"/>
    <lineage>
        <taxon>Eukaryota</taxon>
        <taxon>Metazoa</taxon>
        <taxon>Ecdysozoa</taxon>
        <taxon>Arthropoda</taxon>
        <taxon>Crustacea</taxon>
        <taxon>Multicrustacea</taxon>
        <taxon>Hexanauplia</taxon>
        <taxon>Copepoda</taxon>
        <taxon>Siphonostomatoida</taxon>
        <taxon>Caligidae</taxon>
        <taxon>Caligus</taxon>
    </lineage>
</organism>
<feature type="non-terminal residue" evidence="1">
    <location>
        <position position="1"/>
    </location>
</feature>
<dbReference type="Proteomes" id="UP000595437">
    <property type="component" value="Chromosome 6"/>
</dbReference>
<name>A0A7T8HFL3_CALRO</name>
<evidence type="ECO:0000313" key="1">
    <source>
        <dbReference type="EMBL" id="QQP49183.1"/>
    </source>
</evidence>
<feature type="non-terminal residue" evidence="1">
    <location>
        <position position="71"/>
    </location>
</feature>